<evidence type="ECO:0000256" key="3">
    <source>
        <dbReference type="ARBA" id="ARBA00022723"/>
    </source>
</evidence>
<feature type="binding site" evidence="6">
    <location>
        <position position="139"/>
    </location>
    <ligand>
        <name>Mg(2+)</name>
        <dbReference type="ChEBI" id="CHEBI:18420"/>
        <label>1</label>
    </ligand>
</feature>
<evidence type="ECO:0000256" key="4">
    <source>
        <dbReference type="ARBA" id="ARBA00022759"/>
    </source>
</evidence>
<organism evidence="8 9">
    <name type="scientific">Pacificimonas pallii</name>
    <dbReference type="NCBI Taxonomy" id="2827236"/>
    <lineage>
        <taxon>Bacteria</taxon>
        <taxon>Pseudomonadati</taxon>
        <taxon>Pseudomonadota</taxon>
        <taxon>Alphaproteobacteria</taxon>
        <taxon>Sphingomonadales</taxon>
        <taxon>Sphingosinicellaceae</taxon>
        <taxon>Pacificimonas</taxon>
    </lineage>
</organism>
<dbReference type="PROSITE" id="PS01321">
    <property type="entry name" value="RUVC"/>
    <property type="match status" value="1"/>
</dbReference>
<dbReference type="InterPro" id="IPR002176">
    <property type="entry name" value="X-over_junc_endoDNase_RuvC"/>
</dbReference>
<dbReference type="GO" id="GO:0016787">
    <property type="term" value="F:hydrolase activity"/>
    <property type="evidence" value="ECO:0007669"/>
    <property type="project" value="UniProtKB-KW"/>
</dbReference>
<evidence type="ECO:0000256" key="6">
    <source>
        <dbReference type="HAMAP-Rule" id="MF_00034"/>
    </source>
</evidence>
<accession>A0ABS6SCC6</accession>
<protein>
    <recommendedName>
        <fullName evidence="6 7">Crossover junction endodeoxyribonuclease RuvC</fullName>
        <ecNumber evidence="6 7">3.1.21.10</ecNumber>
    </recommendedName>
    <alternativeName>
        <fullName evidence="6">Holliday junction nuclease RuvC</fullName>
    </alternativeName>
    <alternativeName>
        <fullName evidence="6">Holliday junction resolvase RuvC</fullName>
    </alternativeName>
</protein>
<dbReference type="RefSeq" id="WP_218444471.1">
    <property type="nucleotide sequence ID" value="NZ_JAGSPA010000001.1"/>
</dbReference>
<dbReference type="InterPro" id="IPR020563">
    <property type="entry name" value="X-over_junc_endoDNase_Mg_BS"/>
</dbReference>
<comment type="caution">
    <text evidence="8">The sequence shown here is derived from an EMBL/GenBank/DDBJ whole genome shotgun (WGS) entry which is preliminary data.</text>
</comment>
<keyword evidence="4 6" id="KW-0255">Endonuclease</keyword>
<gene>
    <name evidence="6 8" type="primary">ruvC</name>
    <name evidence="8" type="ORF">KCG44_04490</name>
</gene>
<keyword evidence="6" id="KW-0234">DNA repair</keyword>
<comment type="subcellular location">
    <subcellularLocation>
        <location evidence="6">Cytoplasm</location>
    </subcellularLocation>
</comment>
<dbReference type="CDD" id="cd16962">
    <property type="entry name" value="RuvC"/>
    <property type="match status" value="1"/>
</dbReference>
<dbReference type="PANTHER" id="PTHR30194">
    <property type="entry name" value="CROSSOVER JUNCTION ENDODEOXYRIBONUCLEASE RUVC"/>
    <property type="match status" value="1"/>
</dbReference>
<dbReference type="EC" id="3.1.21.10" evidence="6 7"/>
<evidence type="ECO:0000256" key="2">
    <source>
        <dbReference type="ARBA" id="ARBA00022722"/>
    </source>
</evidence>
<comment type="cofactor">
    <cofactor evidence="6">
        <name>Mg(2+)</name>
        <dbReference type="ChEBI" id="CHEBI:18420"/>
    </cofactor>
    <text evidence="6">Binds 2 Mg(2+) ion per subunit.</text>
</comment>
<keyword evidence="3 6" id="KW-0479">Metal-binding</keyword>
<feature type="active site" evidence="6">
    <location>
        <position position="67"/>
    </location>
</feature>
<sequence length="163" mass="16996">MLILGVDPSLTATGWGVIRMEGSRLGHIANGTIKVPAKLAMPVRLSMLFADVSAIIRAHEPDDAAMEEVFTNKNPQSTLKLGQARGAVMAALGAGGLDVAEYAPRLIKKAVAGTGTAEKRQVQAMVERLLPGARPDSLDASDALAVAIAHAGMAGRNRMMEGL</sequence>
<dbReference type="Proteomes" id="UP000722336">
    <property type="component" value="Unassembled WGS sequence"/>
</dbReference>
<evidence type="ECO:0000313" key="9">
    <source>
        <dbReference type="Proteomes" id="UP000722336"/>
    </source>
</evidence>
<dbReference type="EMBL" id="JAGSPA010000001">
    <property type="protein sequence ID" value="MBV7256039.1"/>
    <property type="molecule type" value="Genomic_DNA"/>
</dbReference>
<feature type="binding site" evidence="6">
    <location>
        <position position="7"/>
    </location>
    <ligand>
        <name>Mg(2+)</name>
        <dbReference type="ChEBI" id="CHEBI:18420"/>
        <label>1</label>
    </ligand>
</feature>
<keyword evidence="6" id="KW-0227">DNA damage</keyword>
<dbReference type="NCBIfam" id="TIGR00228">
    <property type="entry name" value="ruvC"/>
    <property type="match status" value="1"/>
</dbReference>
<proteinExistence type="inferred from homology"/>
<feature type="binding site" evidence="6">
    <location>
        <position position="67"/>
    </location>
    <ligand>
        <name>Mg(2+)</name>
        <dbReference type="ChEBI" id="CHEBI:18420"/>
        <label>2</label>
    </ligand>
</feature>
<evidence type="ECO:0000256" key="7">
    <source>
        <dbReference type="NCBIfam" id="TIGR00228"/>
    </source>
</evidence>
<keyword evidence="6" id="KW-0238">DNA-binding</keyword>
<evidence type="ECO:0000313" key="8">
    <source>
        <dbReference type="EMBL" id="MBV7256039.1"/>
    </source>
</evidence>
<dbReference type="HAMAP" id="MF_00034">
    <property type="entry name" value="RuvC"/>
    <property type="match status" value="1"/>
</dbReference>
<keyword evidence="5 6" id="KW-0378">Hydrolase</keyword>
<comment type="catalytic activity">
    <reaction evidence="6">
        <text>Endonucleolytic cleavage at a junction such as a reciprocal single-stranded crossover between two homologous DNA duplexes (Holliday junction).</text>
        <dbReference type="EC" id="3.1.21.10"/>
    </reaction>
</comment>
<keyword evidence="1 6" id="KW-0963">Cytoplasm</keyword>
<feature type="active site" evidence="6">
    <location>
        <position position="139"/>
    </location>
</feature>
<dbReference type="Pfam" id="PF02075">
    <property type="entry name" value="RuvC"/>
    <property type="match status" value="1"/>
</dbReference>
<comment type="similarity">
    <text evidence="6">Belongs to the RuvC family.</text>
</comment>
<comment type="subunit">
    <text evidence="6">Homodimer which binds Holliday junction (HJ) DNA. The HJ becomes 2-fold symmetrical on binding to RuvC with unstacked arms; it has a different conformation from HJ DNA in complex with RuvA. In the full resolvosome a probable DNA-RuvA(4)-RuvB(12)-RuvC(2) complex forms which resolves the HJ.</text>
</comment>
<evidence type="ECO:0000256" key="5">
    <source>
        <dbReference type="ARBA" id="ARBA00022801"/>
    </source>
</evidence>
<dbReference type="PANTHER" id="PTHR30194:SF3">
    <property type="entry name" value="CROSSOVER JUNCTION ENDODEOXYRIBONUCLEASE RUVC"/>
    <property type="match status" value="1"/>
</dbReference>
<keyword evidence="6" id="KW-0233">DNA recombination</keyword>
<keyword evidence="2 6" id="KW-0540">Nuclease</keyword>
<evidence type="ECO:0000256" key="1">
    <source>
        <dbReference type="ARBA" id="ARBA00022490"/>
    </source>
</evidence>
<name>A0ABS6SCC6_9SPHN</name>
<reference evidence="8 9" key="1">
    <citation type="submission" date="2021-04" db="EMBL/GenBank/DDBJ databases">
        <authorList>
            <person name="Pira H."/>
            <person name="Risdian C."/>
            <person name="Wink J."/>
        </authorList>
    </citation>
    <scope>NUCLEOTIDE SEQUENCE [LARGE SCALE GENOMIC DNA]</scope>
    <source>
        <strain evidence="8 9">WHA3</strain>
    </source>
</reference>
<keyword evidence="9" id="KW-1185">Reference proteome</keyword>
<feature type="active site" evidence="6">
    <location>
        <position position="7"/>
    </location>
</feature>
<comment type="function">
    <text evidence="6">The RuvA-RuvB-RuvC complex processes Holliday junction (HJ) DNA during genetic recombination and DNA repair. Endonuclease that resolves HJ intermediates. Cleaves cruciform DNA by making single-stranded nicks across the HJ at symmetrical positions within the homologous arms, yielding a 5'-phosphate and a 3'-hydroxyl group; requires a central core of homology in the junction. The consensus cleavage sequence is 5'-(A/T)TT(C/G)-3'. Cleavage occurs on the 3'-side of the TT dinucleotide at the point of strand exchange. HJ branch migration catalyzed by RuvA-RuvB allows RuvC to scan DNA until it finds its consensus sequence, where it cleaves and resolves the cruciform DNA.</text>
</comment>
<keyword evidence="6" id="KW-0460">Magnesium</keyword>